<evidence type="ECO:0000313" key="2">
    <source>
        <dbReference type="Proteomes" id="UP000199111"/>
    </source>
</evidence>
<name>A0A1I4FC50_9ACTN</name>
<protein>
    <submittedName>
        <fullName evidence="1">Uncharacterized protein</fullName>
    </submittedName>
</protein>
<reference evidence="2" key="1">
    <citation type="submission" date="2016-10" db="EMBL/GenBank/DDBJ databases">
        <authorList>
            <person name="Varghese N."/>
            <person name="Submissions S."/>
        </authorList>
    </citation>
    <scope>NUCLEOTIDE SEQUENCE [LARGE SCALE GENOMIC DNA]</scope>
    <source>
        <strain evidence="2">CGMCC 4.2126</strain>
    </source>
</reference>
<dbReference type="AlphaFoldDB" id="A0A1I4FC50"/>
<gene>
    <name evidence="1" type="ORF">SAMN05216275_1611</name>
</gene>
<evidence type="ECO:0000313" key="1">
    <source>
        <dbReference type="EMBL" id="SFL15508.1"/>
    </source>
</evidence>
<dbReference type="EMBL" id="FOQY01000061">
    <property type="protein sequence ID" value="SFL15508.1"/>
    <property type="molecule type" value="Genomic_DNA"/>
</dbReference>
<feature type="non-terminal residue" evidence="1">
    <location>
        <position position="32"/>
    </location>
</feature>
<sequence>MKARLRRPAALLAGSLIPLSLLIGPPASAAPA</sequence>
<accession>A0A1I4FC50</accession>
<proteinExistence type="predicted"/>
<dbReference type="Proteomes" id="UP000199111">
    <property type="component" value="Unassembled WGS sequence"/>
</dbReference>
<keyword evidence="2" id="KW-1185">Reference proteome</keyword>
<organism evidence="1 2">
    <name type="scientific">Streptosporangium canum</name>
    <dbReference type="NCBI Taxonomy" id="324952"/>
    <lineage>
        <taxon>Bacteria</taxon>
        <taxon>Bacillati</taxon>
        <taxon>Actinomycetota</taxon>
        <taxon>Actinomycetes</taxon>
        <taxon>Streptosporangiales</taxon>
        <taxon>Streptosporangiaceae</taxon>
        <taxon>Streptosporangium</taxon>
    </lineage>
</organism>